<dbReference type="KEGG" id="aqg:HRU87_06375"/>
<dbReference type="GO" id="GO:0004540">
    <property type="term" value="F:RNA nuclease activity"/>
    <property type="evidence" value="ECO:0007669"/>
    <property type="project" value="InterPro"/>
</dbReference>
<proteinExistence type="inferred from homology"/>
<keyword evidence="6 8" id="KW-0460">Magnesium</keyword>
<gene>
    <name evidence="8" type="primary">vapC</name>
    <name evidence="10" type="ORF">HRU87_06375</name>
</gene>
<feature type="binding site" evidence="8">
    <location>
        <position position="5"/>
    </location>
    <ligand>
        <name>Mg(2+)</name>
        <dbReference type="ChEBI" id="CHEBI:18420"/>
    </ligand>
</feature>
<dbReference type="GO" id="GO:0016787">
    <property type="term" value="F:hydrolase activity"/>
    <property type="evidence" value="ECO:0007669"/>
    <property type="project" value="UniProtKB-KW"/>
</dbReference>
<evidence type="ECO:0000256" key="8">
    <source>
        <dbReference type="HAMAP-Rule" id="MF_00265"/>
    </source>
</evidence>
<evidence type="ECO:0000259" key="9">
    <source>
        <dbReference type="Pfam" id="PF01850"/>
    </source>
</evidence>
<reference evidence="10 11" key="1">
    <citation type="submission" date="2020-05" db="EMBL/GenBank/DDBJ databases">
        <title>Aquirufa sp. strain 15G-AUS-rot a new Aquirufa species.</title>
        <authorList>
            <person name="Pitt A."/>
            <person name="Hahn M.W."/>
        </authorList>
    </citation>
    <scope>NUCLEOTIDE SEQUENCE [LARGE SCALE GENOMIC DNA]</scope>
    <source>
        <strain evidence="10 11">15G-AUS-rot</strain>
    </source>
</reference>
<dbReference type="SUPFAM" id="SSF88723">
    <property type="entry name" value="PIN domain-like"/>
    <property type="match status" value="1"/>
</dbReference>
<dbReference type="PANTHER" id="PTHR33653">
    <property type="entry name" value="RIBONUCLEASE VAPC2"/>
    <property type="match status" value="1"/>
</dbReference>
<evidence type="ECO:0000256" key="3">
    <source>
        <dbReference type="ARBA" id="ARBA00022722"/>
    </source>
</evidence>
<dbReference type="InterPro" id="IPR029060">
    <property type="entry name" value="PIN-like_dom_sf"/>
</dbReference>
<dbReference type="AlphaFoldDB" id="A0A7D4UK85"/>
<comment type="similarity">
    <text evidence="7 8">Belongs to the PINc/VapC protein family.</text>
</comment>
<evidence type="ECO:0000256" key="4">
    <source>
        <dbReference type="ARBA" id="ARBA00022723"/>
    </source>
</evidence>
<feature type="domain" description="PIN" evidence="9">
    <location>
        <begin position="3"/>
        <end position="122"/>
    </location>
</feature>
<evidence type="ECO:0000313" key="11">
    <source>
        <dbReference type="Proteomes" id="UP000501003"/>
    </source>
</evidence>
<comment type="cofactor">
    <cofactor evidence="1 8">
        <name>Mg(2+)</name>
        <dbReference type="ChEBI" id="CHEBI:18420"/>
    </cofactor>
</comment>
<organism evidence="10 11">
    <name type="scientific">Aquiluna borgnonia</name>
    <dbReference type="NCBI Taxonomy" id="2499157"/>
    <lineage>
        <taxon>Bacteria</taxon>
        <taxon>Bacillati</taxon>
        <taxon>Actinomycetota</taxon>
        <taxon>Actinomycetes</taxon>
        <taxon>Micrococcales</taxon>
        <taxon>Microbacteriaceae</taxon>
        <taxon>Luna cluster</taxon>
        <taxon>Luna-1 subcluster</taxon>
        <taxon>Aquiluna</taxon>
    </lineage>
</organism>
<evidence type="ECO:0000256" key="6">
    <source>
        <dbReference type="ARBA" id="ARBA00022842"/>
    </source>
</evidence>
<evidence type="ECO:0000256" key="5">
    <source>
        <dbReference type="ARBA" id="ARBA00022801"/>
    </source>
</evidence>
<dbReference type="InterPro" id="IPR002716">
    <property type="entry name" value="PIN_dom"/>
</dbReference>
<protein>
    <recommendedName>
        <fullName evidence="8">Ribonuclease VapC</fullName>
        <shortName evidence="8">RNase VapC</shortName>
        <ecNumber evidence="8">3.1.-.-</ecNumber>
    </recommendedName>
    <alternativeName>
        <fullName evidence="8">Toxin VapC</fullName>
    </alternativeName>
</protein>
<dbReference type="EMBL" id="CP054056">
    <property type="protein sequence ID" value="QKJ25779.1"/>
    <property type="molecule type" value="Genomic_DNA"/>
</dbReference>
<feature type="binding site" evidence="8">
    <location>
        <position position="96"/>
    </location>
    <ligand>
        <name>Mg(2+)</name>
        <dbReference type="ChEBI" id="CHEBI:18420"/>
    </ligand>
</feature>
<accession>A0A7D4UK85</accession>
<dbReference type="RefSeq" id="WP_173494076.1">
    <property type="nucleotide sequence ID" value="NZ_CP054056.1"/>
</dbReference>
<dbReference type="Proteomes" id="UP000501003">
    <property type="component" value="Chromosome"/>
</dbReference>
<comment type="function">
    <text evidence="8">Toxic component of a toxin-antitoxin (TA) system. An RNase.</text>
</comment>
<evidence type="ECO:0000313" key="10">
    <source>
        <dbReference type="EMBL" id="QKJ25779.1"/>
    </source>
</evidence>
<keyword evidence="2 8" id="KW-1277">Toxin-antitoxin system</keyword>
<keyword evidence="3 8" id="KW-0540">Nuclease</keyword>
<dbReference type="InterPro" id="IPR050556">
    <property type="entry name" value="Type_II_TA_system_RNase"/>
</dbReference>
<dbReference type="Gene3D" id="3.40.50.1010">
    <property type="entry name" value="5'-nuclease"/>
    <property type="match status" value="1"/>
</dbReference>
<keyword evidence="11" id="KW-1185">Reference proteome</keyword>
<evidence type="ECO:0000256" key="2">
    <source>
        <dbReference type="ARBA" id="ARBA00022649"/>
    </source>
</evidence>
<keyword evidence="8" id="KW-0800">Toxin</keyword>
<evidence type="ECO:0000256" key="1">
    <source>
        <dbReference type="ARBA" id="ARBA00001946"/>
    </source>
</evidence>
<keyword evidence="4 8" id="KW-0479">Metal-binding</keyword>
<dbReference type="EC" id="3.1.-.-" evidence="8"/>
<evidence type="ECO:0000256" key="7">
    <source>
        <dbReference type="ARBA" id="ARBA00038093"/>
    </source>
</evidence>
<dbReference type="InterPro" id="IPR022907">
    <property type="entry name" value="VapC_family"/>
</dbReference>
<dbReference type="CDD" id="cd09881">
    <property type="entry name" value="PIN_VapC4-5_FitB-like"/>
    <property type="match status" value="1"/>
</dbReference>
<name>A0A7D4UK85_9MICO</name>
<dbReference type="GO" id="GO:0000287">
    <property type="term" value="F:magnesium ion binding"/>
    <property type="evidence" value="ECO:0007669"/>
    <property type="project" value="UniProtKB-UniRule"/>
</dbReference>
<dbReference type="GO" id="GO:0090729">
    <property type="term" value="F:toxin activity"/>
    <property type="evidence" value="ECO:0007669"/>
    <property type="project" value="UniProtKB-KW"/>
</dbReference>
<sequence length="130" mass="14216">MLLIDTDICSYAIRSRHDIVEKLALAGPENWAISMITHHELLFGSSLPTTSERTITGVRRFLDAAKSLDFDSEAASAAALVRARLREKGKPSGEYDALIAGHAIALDATLVTNNTKHFENVPGLKLESWI</sequence>
<dbReference type="HAMAP" id="MF_00265">
    <property type="entry name" value="VapC_Nob1"/>
    <property type="match status" value="1"/>
</dbReference>
<dbReference type="Pfam" id="PF01850">
    <property type="entry name" value="PIN"/>
    <property type="match status" value="1"/>
</dbReference>
<dbReference type="PANTHER" id="PTHR33653:SF1">
    <property type="entry name" value="RIBONUCLEASE VAPC2"/>
    <property type="match status" value="1"/>
</dbReference>
<keyword evidence="5 8" id="KW-0378">Hydrolase</keyword>